<gene>
    <name evidence="1" type="ORF">H9627_00645</name>
</gene>
<dbReference type="InterPro" id="IPR011051">
    <property type="entry name" value="RmlC_Cupin_sf"/>
</dbReference>
<reference evidence="1 2" key="1">
    <citation type="submission" date="2020-08" db="EMBL/GenBank/DDBJ databases">
        <title>A Genomic Blueprint of the Chicken Gut Microbiome.</title>
        <authorList>
            <person name="Gilroy R."/>
            <person name="Ravi A."/>
            <person name="Getino M."/>
            <person name="Pursley I."/>
            <person name="Horton D.L."/>
            <person name="Alikhan N.-F."/>
            <person name="Baker D."/>
            <person name="Gharbi K."/>
            <person name="Hall N."/>
            <person name="Watson M."/>
            <person name="Adriaenssens E.M."/>
            <person name="Foster-Nyarko E."/>
            <person name="Jarju S."/>
            <person name="Secka A."/>
            <person name="Antonio M."/>
            <person name="Oren A."/>
            <person name="Chaudhuri R."/>
            <person name="La Ragione R.M."/>
            <person name="Hildebrand F."/>
            <person name="Pallen M.J."/>
        </authorList>
    </citation>
    <scope>NUCLEOTIDE SEQUENCE [LARGE SCALE GENOMIC DNA]</scope>
    <source>
        <strain evidence="1 2">Sa1YVA5</strain>
    </source>
</reference>
<dbReference type="Proteomes" id="UP000650224">
    <property type="component" value="Unassembled WGS sequence"/>
</dbReference>
<dbReference type="Gene3D" id="2.60.120.10">
    <property type="entry name" value="Jelly Rolls"/>
    <property type="match status" value="1"/>
</dbReference>
<dbReference type="RefSeq" id="WP_191732102.1">
    <property type="nucleotide sequence ID" value="NZ_JACSPR010000001.1"/>
</dbReference>
<sequence length="115" mass="12593">MEFFNILEAAPPAQPDKPRPAVKRILQGDGANLIVFTFSPGHCLPDHRAAHPITVCSLKGEILFSYGDETVTLSPGSVVHLKEHITHRVDYPVDAEGEAVMLLTMLTGERHRPGD</sequence>
<proteinExistence type="predicted"/>
<evidence type="ECO:0000313" key="1">
    <source>
        <dbReference type="EMBL" id="MBD8028846.1"/>
    </source>
</evidence>
<dbReference type="CDD" id="cd02230">
    <property type="entry name" value="cupin_HP0902-like"/>
    <property type="match status" value="1"/>
</dbReference>
<name>A0A8I0LB42_9CORY</name>
<accession>A0A8I0LB42</accession>
<dbReference type="EMBL" id="JACSPR010000001">
    <property type="protein sequence ID" value="MBD8028846.1"/>
    <property type="molecule type" value="Genomic_DNA"/>
</dbReference>
<organism evidence="1 2">
    <name type="scientific">Corynebacterium gallinarum</name>
    <dbReference type="NCBI Taxonomy" id="2762214"/>
    <lineage>
        <taxon>Bacteria</taxon>
        <taxon>Bacillati</taxon>
        <taxon>Actinomycetota</taxon>
        <taxon>Actinomycetes</taxon>
        <taxon>Mycobacteriales</taxon>
        <taxon>Corynebacteriaceae</taxon>
        <taxon>Corynebacterium</taxon>
    </lineage>
</organism>
<protein>
    <submittedName>
        <fullName evidence="1">Cupin domain-containing protein</fullName>
    </submittedName>
</protein>
<dbReference type="SUPFAM" id="SSF51182">
    <property type="entry name" value="RmlC-like cupins"/>
    <property type="match status" value="1"/>
</dbReference>
<evidence type="ECO:0000313" key="2">
    <source>
        <dbReference type="Proteomes" id="UP000650224"/>
    </source>
</evidence>
<comment type="caution">
    <text evidence="1">The sequence shown here is derived from an EMBL/GenBank/DDBJ whole genome shotgun (WGS) entry which is preliminary data.</text>
</comment>
<dbReference type="InterPro" id="IPR014710">
    <property type="entry name" value="RmlC-like_jellyroll"/>
</dbReference>
<keyword evidence="2" id="KW-1185">Reference proteome</keyword>
<dbReference type="AlphaFoldDB" id="A0A8I0LB42"/>